<dbReference type="SUPFAM" id="SSF81383">
    <property type="entry name" value="F-box domain"/>
    <property type="match status" value="2"/>
</dbReference>
<dbReference type="InterPro" id="IPR011043">
    <property type="entry name" value="Gal_Oxase/kelch_b-propeller"/>
</dbReference>
<dbReference type="EMBL" id="SDMP01000004">
    <property type="protein sequence ID" value="RYR60285.1"/>
    <property type="molecule type" value="Genomic_DNA"/>
</dbReference>
<dbReference type="NCBIfam" id="TIGR01640">
    <property type="entry name" value="F_box_assoc_1"/>
    <property type="match status" value="2"/>
</dbReference>
<feature type="region of interest" description="Disordered" evidence="1">
    <location>
        <begin position="345"/>
        <end position="365"/>
    </location>
</feature>
<dbReference type="Pfam" id="PF00646">
    <property type="entry name" value="F-box"/>
    <property type="match status" value="2"/>
</dbReference>
<evidence type="ECO:0000259" key="2">
    <source>
        <dbReference type="PROSITE" id="PS50181"/>
    </source>
</evidence>
<dbReference type="Proteomes" id="UP000289738">
    <property type="component" value="Chromosome A04"/>
</dbReference>
<dbReference type="Pfam" id="PF07734">
    <property type="entry name" value="FBA_1"/>
    <property type="match status" value="2"/>
</dbReference>
<evidence type="ECO:0000256" key="1">
    <source>
        <dbReference type="SAM" id="MobiDB-lite"/>
    </source>
</evidence>
<dbReference type="PANTHER" id="PTHR31672:SF13">
    <property type="entry name" value="F-BOX PROTEIN CPR30-LIKE"/>
    <property type="match status" value="1"/>
</dbReference>
<proteinExistence type="predicted"/>
<accession>A0A445DAV4</accession>
<dbReference type="InterPro" id="IPR017451">
    <property type="entry name" value="F-box-assoc_interact_dom"/>
</dbReference>
<dbReference type="InterPro" id="IPR050796">
    <property type="entry name" value="SCF_F-box_component"/>
</dbReference>
<feature type="domain" description="F-box" evidence="2">
    <location>
        <begin position="5"/>
        <end position="50"/>
    </location>
</feature>
<gene>
    <name evidence="3" type="ORF">Ahy_A04g017361</name>
</gene>
<keyword evidence="4" id="KW-1185">Reference proteome</keyword>
<dbReference type="InterPro" id="IPR001810">
    <property type="entry name" value="F-box_dom"/>
</dbReference>
<evidence type="ECO:0000313" key="3">
    <source>
        <dbReference type="EMBL" id="RYR60285.1"/>
    </source>
</evidence>
<name>A0A445DAV4_ARAHY</name>
<reference evidence="3 4" key="1">
    <citation type="submission" date="2019-01" db="EMBL/GenBank/DDBJ databases">
        <title>Sequencing of cultivated peanut Arachis hypogaea provides insights into genome evolution and oil improvement.</title>
        <authorList>
            <person name="Chen X."/>
        </authorList>
    </citation>
    <scope>NUCLEOTIDE SEQUENCE [LARGE SCALE GENOMIC DNA]</scope>
    <source>
        <strain evidence="4">cv. Fuhuasheng</strain>
        <tissue evidence="3">Leaves</tissue>
    </source>
</reference>
<dbReference type="InterPro" id="IPR006527">
    <property type="entry name" value="F-box-assoc_dom_typ1"/>
</dbReference>
<dbReference type="PROSITE" id="PS50181">
    <property type="entry name" value="FBOX"/>
    <property type="match status" value="1"/>
</dbReference>
<dbReference type="SMART" id="SM00256">
    <property type="entry name" value="FBOX"/>
    <property type="match status" value="2"/>
</dbReference>
<dbReference type="AlphaFoldDB" id="A0A445DAV4"/>
<dbReference type="InterPro" id="IPR036047">
    <property type="entry name" value="F-box-like_dom_sf"/>
</dbReference>
<evidence type="ECO:0000313" key="4">
    <source>
        <dbReference type="Proteomes" id="UP000289738"/>
    </source>
</evidence>
<feature type="region of interest" description="Disordered" evidence="1">
    <location>
        <begin position="457"/>
        <end position="497"/>
    </location>
</feature>
<organism evidence="3 4">
    <name type="scientific">Arachis hypogaea</name>
    <name type="common">Peanut</name>
    <dbReference type="NCBI Taxonomy" id="3818"/>
    <lineage>
        <taxon>Eukaryota</taxon>
        <taxon>Viridiplantae</taxon>
        <taxon>Streptophyta</taxon>
        <taxon>Embryophyta</taxon>
        <taxon>Tracheophyta</taxon>
        <taxon>Spermatophyta</taxon>
        <taxon>Magnoliopsida</taxon>
        <taxon>eudicotyledons</taxon>
        <taxon>Gunneridae</taxon>
        <taxon>Pentapetalae</taxon>
        <taxon>rosids</taxon>
        <taxon>fabids</taxon>
        <taxon>Fabales</taxon>
        <taxon>Fabaceae</taxon>
        <taxon>Papilionoideae</taxon>
        <taxon>50 kb inversion clade</taxon>
        <taxon>dalbergioids sensu lato</taxon>
        <taxon>Dalbergieae</taxon>
        <taxon>Pterocarpus clade</taxon>
        <taxon>Arachis</taxon>
    </lineage>
</organism>
<dbReference type="CDD" id="cd22157">
    <property type="entry name" value="F-box_AtFBW1-like"/>
    <property type="match status" value="2"/>
</dbReference>
<dbReference type="PANTHER" id="PTHR31672">
    <property type="entry name" value="BNACNNG10540D PROTEIN"/>
    <property type="match status" value="1"/>
</dbReference>
<protein>
    <recommendedName>
        <fullName evidence="2">F-box domain-containing protein</fullName>
    </recommendedName>
</protein>
<feature type="compositionally biased region" description="Basic and acidic residues" evidence="1">
    <location>
        <begin position="457"/>
        <end position="483"/>
    </location>
</feature>
<comment type="caution">
    <text evidence="3">The sequence shown here is derived from an EMBL/GenBank/DDBJ whole genome shotgun (WGS) entry which is preliminary data.</text>
</comment>
<dbReference type="SUPFAM" id="SSF50965">
    <property type="entry name" value="Galactose oxidase, central domain"/>
    <property type="match status" value="1"/>
</dbReference>
<dbReference type="Gene3D" id="1.20.1280.50">
    <property type="match status" value="2"/>
</dbReference>
<sequence length="849" mass="97746">MEKKKNIHDILPLELIRRILLRVPASHLFRLKCVSKCWYSLISDPHFAELHFHHSPASTNAFFCIKNGTVAYFLYLDALVFSDDNDASHLKEVMVWNPLTGSSRRISYSGIDSPIYNGFRLPDSARLYGFGYDASRDDYLVVVAWSERQRQDHLDCLSLRTNSWIHLDAALPKPLHVFQRTSAGLFLNGAIHWVPLPIKDHRDAILIFDLKERSFSTMSEPELACSYDYESYPGLALLGGCLALYYHSRDSCSTDIWVMKEYKVHSSWNLYQIPFLFFQPLCLFNNGGIIGEIILSDKIKKIKFLMYNVGEELLPRVKYLCCGLNIGATEVMYTESLLPLPRDIKDKDNKNMMKNRKRKENEPSRTKQSLLHAWITTIRASVFTISSYFFTKKFELVGSVDLRALGASIEEFSLPFPRKKKNEHSRFLVLGSCRGAADAMYTESLLPLPSDIKDKDNKKLKRKEHDLRSKSLPSMDKKKKEQTEQSSMKKKKNQNDKSKSIHDILPLDLIHIILLRVPIRHLARLRCVSKLWCSLISDPDFAESHFHHSPVSTNSCISIGKSGMAYSVDLDALFSDGNDALREVSPPFYKTQPYVVKVLGSCRGFIFFIRDPNFVVWNPLTGSSKLISYSHIDSRCKRQFFSRYCNFLLYGFGYDASQDDYLVVVAWQDMNNHDHFDCFSMRTNSWIDFDAALPKPLFSFGSDPTGFFLNDAIHWVQLSPAYRDVILIFDLKERTFSMISKPEQLVMSACSYPRLALLGGCLALYGCNYDSCNTDIWVMKEYKVHSSWTLYQIPCKFFQPLCLSSNGDIIGRANDSPETGFYMYNLREERLQFHQVHHDCFEQLDVAKC</sequence>